<dbReference type="AlphaFoldDB" id="A0A2M7E9G7"/>
<comment type="caution">
    <text evidence="1">The sequence shown here is derived from an EMBL/GenBank/DDBJ whole genome shotgun (WGS) entry which is preliminary data.</text>
</comment>
<evidence type="ECO:0000313" key="2">
    <source>
        <dbReference type="Proteomes" id="UP000228886"/>
    </source>
</evidence>
<evidence type="ECO:0000313" key="1">
    <source>
        <dbReference type="EMBL" id="PIV64354.1"/>
    </source>
</evidence>
<gene>
    <name evidence="1" type="ORF">COS11_02615</name>
</gene>
<sequence length="205" mass="24122">METEKIVDANATLAEVVKSKNLRLWEGFPVLLLNSAENGLFNYNKVKKHLISAEQKNLDYLLLMSLILYENLGLEFLWMKEIRKQIPFSNEAFSKKLKEFKKELEFRFGTTLISTTRLINIFRNYLQSKEKTFEEILSQKEELSLEYALSQIFSPRQKEILLKKLNGEILSKTEKEYFSRTIRKKVAALANEKLHQLAKNLNNKR</sequence>
<dbReference type="Proteomes" id="UP000228886">
    <property type="component" value="Unassembled WGS sequence"/>
</dbReference>
<dbReference type="EMBL" id="PETL01000129">
    <property type="protein sequence ID" value="PIV64354.1"/>
    <property type="molecule type" value="Genomic_DNA"/>
</dbReference>
<name>A0A2M7E9G7_9BACT</name>
<protein>
    <submittedName>
        <fullName evidence="1">Uncharacterized protein</fullName>
    </submittedName>
</protein>
<accession>A0A2M7E9G7</accession>
<organism evidence="1 2">
    <name type="scientific">bacterium (Candidatus Ratteibacteria) CG01_land_8_20_14_3_00_40_19</name>
    <dbReference type="NCBI Taxonomy" id="2014290"/>
    <lineage>
        <taxon>Bacteria</taxon>
        <taxon>Candidatus Ratteibacteria</taxon>
    </lineage>
</organism>
<proteinExistence type="predicted"/>
<reference evidence="2" key="1">
    <citation type="submission" date="2017-09" db="EMBL/GenBank/DDBJ databases">
        <title>Depth-based differentiation of microbial function through sediment-hosted aquifers and enrichment of novel symbionts in the deep terrestrial subsurface.</title>
        <authorList>
            <person name="Probst A.J."/>
            <person name="Ladd B."/>
            <person name="Jarett J.K."/>
            <person name="Geller-Mcgrath D.E."/>
            <person name="Sieber C.M.K."/>
            <person name="Emerson J.B."/>
            <person name="Anantharaman K."/>
            <person name="Thomas B.C."/>
            <person name="Malmstrom R."/>
            <person name="Stieglmeier M."/>
            <person name="Klingl A."/>
            <person name="Woyke T."/>
            <person name="Ryan C.M."/>
            <person name="Banfield J.F."/>
        </authorList>
    </citation>
    <scope>NUCLEOTIDE SEQUENCE [LARGE SCALE GENOMIC DNA]</scope>
</reference>